<dbReference type="AlphaFoldDB" id="A0AA90NQV4"/>
<reference evidence="2 3" key="1">
    <citation type="journal article" date="2023" name="bioRxiv">
        <title>An intranuclear bacterial parasite of deep-sea mussels expresses apoptosis inhibitors acquired from its host.</title>
        <authorList>
            <person name="Gonzalez Porras M.A."/>
            <person name="Assie A."/>
            <person name="Tietjen M."/>
            <person name="Violette M."/>
            <person name="Kleiner M."/>
            <person name="Gruber-Vodicka H."/>
            <person name="Dubilier N."/>
            <person name="Leisch N."/>
        </authorList>
    </citation>
    <scope>NUCLEOTIDE SEQUENCE [LARGE SCALE GENOMIC DNA]</scope>
    <source>
        <strain evidence="2">IAP13</strain>
    </source>
</reference>
<sequence>MVTVRFRTALLAAVLSSTSMLSLAGVAPGLQSSTDTTHPFMIFETAGVTTLAFVSDNIAGEDSVERDMRLKVGRVVAKDDSESALFVKLPEFEQSVSKDVLKHFAWLNYNEDVATPYFVSDSLFVKNIGLSDELEQYASENKDACHIEEGSTGDLDPKKIAEKKITVGELFQAACESEDDAIKKLEEIFSLSSEEAIRALKTSTDPVRCILSPVWLKNTENGSTGELDFQRYNISVEVGHDSGCGNEGSKTLDWYDIGVNITVAAPGCGTISGKSGWALDVNSRGALIRSNTVVGGRTNVNTTDGMRLYAKLAIIGCKFRCASYDKRHLAFGDLIDTNDSDGNSSILFGSIDGDNAKTYKSIRLKFGEVSTMPDQLVRRFTSVSEKEIDQMVAATSSVSKAQRDATGQASRALQECGLSSGSADESANIIVQSLVGAAEKEGLVAVLLREFLTRKK</sequence>
<dbReference type="Proteomes" id="UP001178148">
    <property type="component" value="Unassembled WGS sequence"/>
</dbReference>
<dbReference type="EMBL" id="JASXSV010000001">
    <property type="protein sequence ID" value="MDP0587707.1"/>
    <property type="molecule type" value="Genomic_DNA"/>
</dbReference>
<gene>
    <name evidence="2" type="ORF">QS748_00215</name>
</gene>
<comment type="caution">
    <text evidence="2">The sequence shown here is derived from an EMBL/GenBank/DDBJ whole genome shotgun (WGS) entry which is preliminary data.</text>
</comment>
<evidence type="ECO:0000313" key="3">
    <source>
        <dbReference type="Proteomes" id="UP001178148"/>
    </source>
</evidence>
<feature type="signal peptide" evidence="1">
    <location>
        <begin position="1"/>
        <end position="24"/>
    </location>
</feature>
<feature type="chain" id="PRO_5041683682" evidence="1">
    <location>
        <begin position="25"/>
        <end position="456"/>
    </location>
</feature>
<evidence type="ECO:0000256" key="1">
    <source>
        <dbReference type="SAM" id="SignalP"/>
    </source>
</evidence>
<organism evidence="2 3">
    <name type="scientific">Candidatus Endonucleibacter bathymodioli</name>
    <dbReference type="NCBI Taxonomy" id="539814"/>
    <lineage>
        <taxon>Bacteria</taxon>
        <taxon>Pseudomonadati</taxon>
        <taxon>Pseudomonadota</taxon>
        <taxon>Gammaproteobacteria</taxon>
        <taxon>Oceanospirillales</taxon>
        <taxon>Endozoicomonadaceae</taxon>
        <taxon>Candidatus Endonucleibacter</taxon>
    </lineage>
</organism>
<keyword evidence="3" id="KW-1185">Reference proteome</keyword>
<evidence type="ECO:0000313" key="2">
    <source>
        <dbReference type="EMBL" id="MDP0587707.1"/>
    </source>
</evidence>
<keyword evidence="1" id="KW-0732">Signal</keyword>
<protein>
    <submittedName>
        <fullName evidence="2">Uncharacterized protein</fullName>
    </submittedName>
</protein>
<name>A0AA90NQV4_9GAMM</name>
<proteinExistence type="predicted"/>
<accession>A0AA90NQV4</accession>